<accession>A0A5N6PIT1</accession>
<evidence type="ECO:0000313" key="1">
    <source>
        <dbReference type="EMBL" id="KAD6454297.1"/>
    </source>
</evidence>
<evidence type="ECO:0000313" key="2">
    <source>
        <dbReference type="Proteomes" id="UP000326396"/>
    </source>
</evidence>
<organism evidence="1 2">
    <name type="scientific">Mikania micrantha</name>
    <name type="common">bitter vine</name>
    <dbReference type="NCBI Taxonomy" id="192012"/>
    <lineage>
        <taxon>Eukaryota</taxon>
        <taxon>Viridiplantae</taxon>
        <taxon>Streptophyta</taxon>
        <taxon>Embryophyta</taxon>
        <taxon>Tracheophyta</taxon>
        <taxon>Spermatophyta</taxon>
        <taxon>Magnoliopsida</taxon>
        <taxon>eudicotyledons</taxon>
        <taxon>Gunneridae</taxon>
        <taxon>Pentapetalae</taxon>
        <taxon>asterids</taxon>
        <taxon>campanulids</taxon>
        <taxon>Asterales</taxon>
        <taxon>Asteraceae</taxon>
        <taxon>Asteroideae</taxon>
        <taxon>Heliantheae alliance</taxon>
        <taxon>Eupatorieae</taxon>
        <taxon>Mikania</taxon>
    </lineage>
</organism>
<dbReference type="AlphaFoldDB" id="A0A5N6PIT1"/>
<dbReference type="OrthoDB" id="1931494at2759"/>
<name>A0A5N6PIT1_9ASTR</name>
<comment type="caution">
    <text evidence="1">The sequence shown here is derived from an EMBL/GenBank/DDBJ whole genome shotgun (WGS) entry which is preliminary data.</text>
</comment>
<sequence>MSGPRPAANSTKPVQRLKPSAVVYDGDDCRSNCHSSSSIVEDYYGDVDSRKPLAFDLNLPPPIDESMLFEDAMRSGFCFKAVISQRIMNF</sequence>
<dbReference type="EMBL" id="SZYD01000004">
    <property type="protein sequence ID" value="KAD6454297.1"/>
    <property type="molecule type" value="Genomic_DNA"/>
</dbReference>
<keyword evidence="2" id="KW-1185">Reference proteome</keyword>
<dbReference type="Proteomes" id="UP000326396">
    <property type="component" value="Linkage Group LG12"/>
</dbReference>
<gene>
    <name evidence="1" type="ORF">E3N88_09003</name>
</gene>
<reference evidence="1 2" key="1">
    <citation type="submission" date="2019-05" db="EMBL/GenBank/DDBJ databases">
        <title>Mikania micrantha, genome provides insights into the molecular mechanism of rapid growth.</title>
        <authorList>
            <person name="Liu B."/>
        </authorList>
    </citation>
    <scope>NUCLEOTIDE SEQUENCE [LARGE SCALE GENOMIC DNA]</scope>
    <source>
        <strain evidence="1">NLD-2019</strain>
        <tissue evidence="1">Leaf</tissue>
    </source>
</reference>
<protein>
    <submittedName>
        <fullName evidence="1">Uncharacterized protein</fullName>
    </submittedName>
</protein>
<proteinExistence type="predicted"/>